<dbReference type="CDD" id="cd07377">
    <property type="entry name" value="WHTH_GntR"/>
    <property type="match status" value="1"/>
</dbReference>
<accession>A0ABN2ZI40</accession>
<dbReference type="Gene3D" id="3.40.1410.10">
    <property type="entry name" value="Chorismate lyase-like"/>
    <property type="match status" value="1"/>
</dbReference>
<dbReference type="Pfam" id="PF07702">
    <property type="entry name" value="UTRA"/>
    <property type="match status" value="1"/>
</dbReference>
<comment type="caution">
    <text evidence="5">The sequence shown here is derived from an EMBL/GenBank/DDBJ whole genome shotgun (WGS) entry which is preliminary data.</text>
</comment>
<dbReference type="RefSeq" id="WP_344149443.1">
    <property type="nucleotide sequence ID" value="NZ_BAAAQR010000003.1"/>
</dbReference>
<dbReference type="InterPro" id="IPR028978">
    <property type="entry name" value="Chorismate_lyase_/UTRA_dom_sf"/>
</dbReference>
<evidence type="ECO:0000256" key="2">
    <source>
        <dbReference type="ARBA" id="ARBA00023125"/>
    </source>
</evidence>
<protein>
    <submittedName>
        <fullName evidence="5">GntR family transcriptional regulator</fullName>
    </submittedName>
</protein>
<evidence type="ECO:0000259" key="4">
    <source>
        <dbReference type="PROSITE" id="PS50949"/>
    </source>
</evidence>
<keyword evidence="2" id="KW-0238">DNA-binding</keyword>
<dbReference type="InterPro" id="IPR036390">
    <property type="entry name" value="WH_DNA-bd_sf"/>
</dbReference>
<dbReference type="InterPro" id="IPR000524">
    <property type="entry name" value="Tscrpt_reg_HTH_GntR"/>
</dbReference>
<dbReference type="SUPFAM" id="SSF46785">
    <property type="entry name" value="Winged helix' DNA-binding domain"/>
    <property type="match status" value="1"/>
</dbReference>
<dbReference type="Gene3D" id="1.10.10.10">
    <property type="entry name" value="Winged helix-like DNA-binding domain superfamily/Winged helix DNA-binding domain"/>
    <property type="match status" value="1"/>
</dbReference>
<feature type="domain" description="HTH gntR-type" evidence="4">
    <location>
        <begin position="18"/>
        <end position="84"/>
    </location>
</feature>
<dbReference type="InterPro" id="IPR011663">
    <property type="entry name" value="UTRA"/>
</dbReference>
<organism evidence="5 6">
    <name type="scientific">Nocardioides koreensis</name>
    <dbReference type="NCBI Taxonomy" id="433651"/>
    <lineage>
        <taxon>Bacteria</taxon>
        <taxon>Bacillati</taxon>
        <taxon>Actinomycetota</taxon>
        <taxon>Actinomycetes</taxon>
        <taxon>Propionibacteriales</taxon>
        <taxon>Nocardioidaceae</taxon>
        <taxon>Nocardioides</taxon>
    </lineage>
</organism>
<dbReference type="PROSITE" id="PS50949">
    <property type="entry name" value="HTH_GNTR"/>
    <property type="match status" value="1"/>
</dbReference>
<evidence type="ECO:0000313" key="6">
    <source>
        <dbReference type="Proteomes" id="UP001501771"/>
    </source>
</evidence>
<proteinExistence type="predicted"/>
<evidence type="ECO:0000256" key="1">
    <source>
        <dbReference type="ARBA" id="ARBA00023015"/>
    </source>
</evidence>
<dbReference type="PRINTS" id="PR00035">
    <property type="entry name" value="HTHGNTR"/>
</dbReference>
<dbReference type="EMBL" id="BAAAQR010000003">
    <property type="protein sequence ID" value="GAA2142537.1"/>
    <property type="molecule type" value="Genomic_DNA"/>
</dbReference>
<sequence length="262" mass="29006">MVRPDGPGAQPVDRAAGVPLWRQVHDDLVRRVRVGEFTDEFPGELALVDAYGVSRHTVREALRRLRQDGVVSGERGRTSRLTGPAEIDQPLGTLYSLFASVEAAGQTQRSVVRARDIRADGVVARRLALEESTPLLYLERLRLASGRPLALDRVWLPADLARPLLEADFTETALYEQLRVRCGIRLSGGEEHMRAVVPTPAEQRILEMPDGVAALTIERLAFSDRQPVEWRHTLVRGDRFAVSAEFSSRTGYQLTGGSSAFS</sequence>
<dbReference type="SMART" id="SM00345">
    <property type="entry name" value="HTH_GNTR"/>
    <property type="match status" value="1"/>
</dbReference>
<dbReference type="PANTHER" id="PTHR44846:SF1">
    <property type="entry name" value="MANNOSYL-D-GLYCERATE TRANSPORT_METABOLISM SYSTEM REPRESSOR MNGR-RELATED"/>
    <property type="match status" value="1"/>
</dbReference>
<dbReference type="Proteomes" id="UP001501771">
    <property type="component" value="Unassembled WGS sequence"/>
</dbReference>
<evidence type="ECO:0000256" key="3">
    <source>
        <dbReference type="ARBA" id="ARBA00023163"/>
    </source>
</evidence>
<dbReference type="PANTHER" id="PTHR44846">
    <property type="entry name" value="MANNOSYL-D-GLYCERATE TRANSPORT/METABOLISM SYSTEM REPRESSOR MNGR-RELATED"/>
    <property type="match status" value="1"/>
</dbReference>
<reference evidence="5 6" key="1">
    <citation type="journal article" date="2019" name="Int. J. Syst. Evol. Microbiol.">
        <title>The Global Catalogue of Microorganisms (GCM) 10K type strain sequencing project: providing services to taxonomists for standard genome sequencing and annotation.</title>
        <authorList>
            <consortium name="The Broad Institute Genomics Platform"/>
            <consortium name="The Broad Institute Genome Sequencing Center for Infectious Disease"/>
            <person name="Wu L."/>
            <person name="Ma J."/>
        </authorList>
    </citation>
    <scope>NUCLEOTIDE SEQUENCE [LARGE SCALE GENOMIC DNA]</scope>
    <source>
        <strain evidence="5 6">JCM 16022</strain>
    </source>
</reference>
<name>A0ABN2ZI40_9ACTN</name>
<dbReference type="InterPro" id="IPR036388">
    <property type="entry name" value="WH-like_DNA-bd_sf"/>
</dbReference>
<dbReference type="Pfam" id="PF00392">
    <property type="entry name" value="GntR"/>
    <property type="match status" value="1"/>
</dbReference>
<keyword evidence="1" id="KW-0805">Transcription regulation</keyword>
<dbReference type="InterPro" id="IPR050679">
    <property type="entry name" value="Bact_HTH_transcr_reg"/>
</dbReference>
<dbReference type="SMART" id="SM00866">
    <property type="entry name" value="UTRA"/>
    <property type="match status" value="1"/>
</dbReference>
<keyword evidence="6" id="KW-1185">Reference proteome</keyword>
<dbReference type="SUPFAM" id="SSF64288">
    <property type="entry name" value="Chorismate lyase-like"/>
    <property type="match status" value="1"/>
</dbReference>
<evidence type="ECO:0000313" key="5">
    <source>
        <dbReference type="EMBL" id="GAA2142537.1"/>
    </source>
</evidence>
<gene>
    <name evidence="5" type="ORF">GCM10009844_13810</name>
</gene>
<keyword evidence="3" id="KW-0804">Transcription</keyword>